<keyword evidence="1" id="KW-0472">Membrane</keyword>
<proteinExistence type="predicted"/>
<reference evidence="2 3" key="1">
    <citation type="submission" date="2019-12" db="EMBL/GenBank/DDBJ databases">
        <title>Genomic-based taxomic classification of the family Erythrobacteraceae.</title>
        <authorList>
            <person name="Xu L."/>
        </authorList>
    </citation>
    <scope>NUCLEOTIDE SEQUENCE [LARGE SCALE GENOMIC DNA]</scope>
    <source>
        <strain evidence="2 3">S36</strain>
    </source>
</reference>
<protein>
    <submittedName>
        <fullName evidence="2">AzlD family protein</fullName>
    </submittedName>
</protein>
<comment type="caution">
    <text evidence="2">The sequence shown here is derived from an EMBL/GenBank/DDBJ whole genome shotgun (WGS) entry which is preliminary data.</text>
</comment>
<gene>
    <name evidence="2" type="ORF">GRI97_02260</name>
</gene>
<evidence type="ECO:0000313" key="2">
    <source>
        <dbReference type="EMBL" id="MXO97810.1"/>
    </source>
</evidence>
<dbReference type="OrthoDB" id="8400318at2"/>
<evidence type="ECO:0000313" key="3">
    <source>
        <dbReference type="Proteomes" id="UP000469430"/>
    </source>
</evidence>
<dbReference type="Pfam" id="PF05437">
    <property type="entry name" value="AzlD"/>
    <property type="match status" value="1"/>
</dbReference>
<sequence length="96" mass="9600">MTLAAILLMAGATYATRITGYLLLGGRQLSVRMQSVMDTAPGAVLIAVLAPHYATGRPADLAALALTAIAATRLSLLPTVVIGIGSAAVLRAIAGG</sequence>
<keyword evidence="1" id="KW-0812">Transmembrane</keyword>
<evidence type="ECO:0000256" key="1">
    <source>
        <dbReference type="SAM" id="Phobius"/>
    </source>
</evidence>
<dbReference type="EMBL" id="WTYJ01000001">
    <property type="protein sequence ID" value="MXO97810.1"/>
    <property type="molecule type" value="Genomic_DNA"/>
</dbReference>
<name>A0A6I4TRQ4_9SPHN</name>
<organism evidence="2 3">
    <name type="scientific">Croceibacterium xixiisoli</name>
    <dbReference type="NCBI Taxonomy" id="1476466"/>
    <lineage>
        <taxon>Bacteria</taxon>
        <taxon>Pseudomonadati</taxon>
        <taxon>Pseudomonadota</taxon>
        <taxon>Alphaproteobacteria</taxon>
        <taxon>Sphingomonadales</taxon>
        <taxon>Erythrobacteraceae</taxon>
        <taxon>Croceibacterium</taxon>
    </lineage>
</organism>
<feature type="transmembrane region" description="Helical" evidence="1">
    <location>
        <begin position="36"/>
        <end position="54"/>
    </location>
</feature>
<dbReference type="InterPro" id="IPR008407">
    <property type="entry name" value="Brnchd-chn_aa_trnsp_AzlD"/>
</dbReference>
<keyword evidence="3" id="KW-1185">Reference proteome</keyword>
<feature type="transmembrane region" description="Helical" evidence="1">
    <location>
        <begin position="6"/>
        <end position="24"/>
    </location>
</feature>
<accession>A0A6I4TRQ4</accession>
<dbReference type="Proteomes" id="UP000469430">
    <property type="component" value="Unassembled WGS sequence"/>
</dbReference>
<feature type="transmembrane region" description="Helical" evidence="1">
    <location>
        <begin position="74"/>
        <end position="94"/>
    </location>
</feature>
<keyword evidence="1" id="KW-1133">Transmembrane helix</keyword>
<dbReference type="AlphaFoldDB" id="A0A6I4TRQ4"/>